<dbReference type="RefSeq" id="WP_152759088.1">
    <property type="nucleotide sequence ID" value="NZ_WHLY01000002.1"/>
</dbReference>
<dbReference type="InterPro" id="IPR029063">
    <property type="entry name" value="SAM-dependent_MTases_sf"/>
</dbReference>
<protein>
    <submittedName>
        <fullName evidence="4">Methyltransferase domain-containing protein</fullName>
    </submittedName>
</protein>
<dbReference type="AlphaFoldDB" id="A0A7C9F5Y5"/>
<dbReference type="PANTHER" id="PTHR43464">
    <property type="entry name" value="METHYLTRANSFERASE"/>
    <property type="match status" value="1"/>
</dbReference>
<dbReference type="SUPFAM" id="SSF53335">
    <property type="entry name" value="S-adenosyl-L-methionine-dependent methyltransferases"/>
    <property type="match status" value="1"/>
</dbReference>
<sequence length="195" mass="22788">MKKESLEPDYFEEIYAKSDDPWGFASREYELHKYFDTLMHLPRKHYASAFEPGCSIGVLSGMLAPRVDRLLSVDVSEKALAQARRRNADKPTITFRNMQFPRHKPEQTFDLILLSEVAYYWGDTEFDQARDQVLTLLEPGGDLVLVHWTPFVDDYPLTGDEVHDRFIRFSQHTSTLQHLEGKREATYRLDVFRKA</sequence>
<evidence type="ECO:0000256" key="2">
    <source>
        <dbReference type="ARBA" id="ARBA00022679"/>
    </source>
</evidence>
<comment type="caution">
    <text evidence="4">The sequence shown here is derived from an EMBL/GenBank/DDBJ whole genome shotgun (WGS) entry which is preliminary data.</text>
</comment>
<name>A0A7C9F5Y5_9BACT</name>
<evidence type="ECO:0000313" key="4">
    <source>
        <dbReference type="EMBL" id="MPR33646.1"/>
    </source>
</evidence>
<dbReference type="GO" id="GO:0009312">
    <property type="term" value="P:oligosaccharide biosynthetic process"/>
    <property type="evidence" value="ECO:0007669"/>
    <property type="project" value="InterPro"/>
</dbReference>
<organism evidence="4 5">
    <name type="scientific">Salmonirosea aquatica</name>
    <dbReference type="NCBI Taxonomy" id="2654236"/>
    <lineage>
        <taxon>Bacteria</taxon>
        <taxon>Pseudomonadati</taxon>
        <taxon>Bacteroidota</taxon>
        <taxon>Cytophagia</taxon>
        <taxon>Cytophagales</taxon>
        <taxon>Spirosomataceae</taxon>
        <taxon>Salmonirosea</taxon>
    </lineage>
</organism>
<evidence type="ECO:0000256" key="1">
    <source>
        <dbReference type="ARBA" id="ARBA00022603"/>
    </source>
</evidence>
<reference evidence="4 5" key="1">
    <citation type="submission" date="2019-10" db="EMBL/GenBank/DDBJ databases">
        <title>Draft Genome Sequence of Cytophagaceae sp. SJW1-29.</title>
        <authorList>
            <person name="Choi A."/>
        </authorList>
    </citation>
    <scope>NUCLEOTIDE SEQUENCE [LARGE SCALE GENOMIC DNA]</scope>
    <source>
        <strain evidence="4 5">SJW1-29</strain>
    </source>
</reference>
<evidence type="ECO:0000313" key="5">
    <source>
        <dbReference type="Proteomes" id="UP000479293"/>
    </source>
</evidence>
<gene>
    <name evidence="4" type="ORF">GBK04_09760</name>
</gene>
<dbReference type="EMBL" id="WHLY01000002">
    <property type="protein sequence ID" value="MPR33646.1"/>
    <property type="molecule type" value="Genomic_DNA"/>
</dbReference>
<dbReference type="Pfam" id="PF05401">
    <property type="entry name" value="NodS"/>
    <property type="match status" value="1"/>
</dbReference>
<dbReference type="GO" id="GO:0008757">
    <property type="term" value="F:S-adenosylmethionine-dependent methyltransferase activity"/>
    <property type="evidence" value="ECO:0007669"/>
    <property type="project" value="InterPro"/>
</dbReference>
<dbReference type="Proteomes" id="UP000479293">
    <property type="component" value="Unassembled WGS sequence"/>
</dbReference>
<dbReference type="CDD" id="cd02440">
    <property type="entry name" value="AdoMet_MTases"/>
    <property type="match status" value="1"/>
</dbReference>
<proteinExistence type="predicted"/>
<accession>A0A7C9F5Y5</accession>
<keyword evidence="2 4" id="KW-0808">Transferase</keyword>
<keyword evidence="3" id="KW-0949">S-adenosyl-L-methionine</keyword>
<dbReference type="Gene3D" id="3.40.50.150">
    <property type="entry name" value="Vaccinia Virus protein VP39"/>
    <property type="match status" value="1"/>
</dbReference>
<keyword evidence="5" id="KW-1185">Reference proteome</keyword>
<evidence type="ECO:0000256" key="3">
    <source>
        <dbReference type="ARBA" id="ARBA00022691"/>
    </source>
</evidence>
<dbReference type="InterPro" id="IPR008715">
    <property type="entry name" value="SAM-MeTfrase_NodS-like"/>
</dbReference>
<keyword evidence="1 4" id="KW-0489">Methyltransferase</keyword>
<dbReference type="PANTHER" id="PTHR43464:SF19">
    <property type="entry name" value="UBIQUINONE BIOSYNTHESIS O-METHYLTRANSFERASE, MITOCHONDRIAL"/>
    <property type="match status" value="1"/>
</dbReference>
<dbReference type="GO" id="GO:0032259">
    <property type="term" value="P:methylation"/>
    <property type="evidence" value="ECO:0007669"/>
    <property type="project" value="UniProtKB-KW"/>
</dbReference>